<name>A0A0G0FP34_9BACT</name>
<dbReference type="Gene3D" id="3.30.1310.10">
    <property type="entry name" value="Nucleoid-associated protein YbaB-like domain"/>
    <property type="match status" value="1"/>
</dbReference>
<reference evidence="3 4" key="1">
    <citation type="journal article" date="2015" name="Nature">
        <title>rRNA introns, odd ribosomes, and small enigmatic genomes across a large radiation of phyla.</title>
        <authorList>
            <person name="Brown C.T."/>
            <person name="Hug L.A."/>
            <person name="Thomas B.C."/>
            <person name="Sharon I."/>
            <person name="Castelle C.J."/>
            <person name="Singh A."/>
            <person name="Wilkins M.J."/>
            <person name="Williams K.H."/>
            <person name="Banfield J.F."/>
        </authorList>
    </citation>
    <scope>NUCLEOTIDE SEQUENCE [LARGE SCALE GENOMIC DNA]</scope>
</reference>
<evidence type="ECO:0000256" key="1">
    <source>
        <dbReference type="ARBA" id="ARBA00023125"/>
    </source>
</evidence>
<evidence type="ECO:0000313" key="4">
    <source>
        <dbReference type="Proteomes" id="UP000034316"/>
    </source>
</evidence>
<dbReference type="InterPro" id="IPR036894">
    <property type="entry name" value="YbaB-like_sf"/>
</dbReference>
<comment type="caution">
    <text evidence="3">The sequence shown here is derived from an EMBL/GenBank/DDBJ whole genome shotgun (WGS) entry which is preliminary data.</text>
</comment>
<dbReference type="STRING" id="1618333.UR93_C0001G0002"/>
<evidence type="ECO:0000313" key="3">
    <source>
        <dbReference type="EMBL" id="KKP89170.1"/>
    </source>
</evidence>
<dbReference type="AlphaFoldDB" id="A0A0G0FP34"/>
<feature type="coiled-coil region" evidence="2">
    <location>
        <begin position="13"/>
        <end position="40"/>
    </location>
</feature>
<dbReference type="Proteomes" id="UP000034316">
    <property type="component" value="Unassembled WGS sequence"/>
</dbReference>
<protein>
    <recommendedName>
        <fullName evidence="5">Nucleoid-associated protein</fullName>
    </recommendedName>
</protein>
<accession>A0A0G0FP34</accession>
<dbReference type="Pfam" id="PF02575">
    <property type="entry name" value="YbaB_DNA_bd"/>
    <property type="match status" value="1"/>
</dbReference>
<dbReference type="PANTHER" id="PTHR33449:SF1">
    <property type="entry name" value="NUCLEOID-ASSOCIATED PROTEIN YBAB"/>
    <property type="match status" value="1"/>
</dbReference>
<organism evidence="3 4">
    <name type="scientific">Berkelbacteria bacterium GW2011_GWA2_35_9</name>
    <dbReference type="NCBI Taxonomy" id="1618333"/>
    <lineage>
        <taxon>Bacteria</taxon>
        <taxon>Candidatus Berkelbacteria</taxon>
    </lineage>
</organism>
<dbReference type="PANTHER" id="PTHR33449">
    <property type="entry name" value="NUCLEOID-ASSOCIATED PROTEIN YBAB"/>
    <property type="match status" value="1"/>
</dbReference>
<keyword evidence="1" id="KW-0238">DNA-binding</keyword>
<proteinExistence type="predicted"/>
<gene>
    <name evidence="3" type="ORF">UR93_C0001G0002</name>
</gene>
<evidence type="ECO:0000256" key="2">
    <source>
        <dbReference type="SAM" id="Coils"/>
    </source>
</evidence>
<dbReference type="InterPro" id="IPR004401">
    <property type="entry name" value="YbaB/EbfC"/>
</dbReference>
<dbReference type="GO" id="GO:0003677">
    <property type="term" value="F:DNA binding"/>
    <property type="evidence" value="ECO:0007669"/>
    <property type="project" value="UniProtKB-KW"/>
</dbReference>
<sequence>MKGGRMLDKAKQLYQLQKQAKKIQKELKNTEIEAANNDKTISVVYNGEQKLVDLVIDDSWLSPDKKSELVREILKLASEANSRASALAADEMKGVMKDMGMNIPGF</sequence>
<dbReference type="EMBL" id="LBRB01000001">
    <property type="protein sequence ID" value="KKP89170.1"/>
    <property type="molecule type" value="Genomic_DNA"/>
</dbReference>
<evidence type="ECO:0008006" key="5">
    <source>
        <dbReference type="Google" id="ProtNLM"/>
    </source>
</evidence>
<keyword evidence="2" id="KW-0175">Coiled coil</keyword>
<dbReference type="SUPFAM" id="SSF82607">
    <property type="entry name" value="YbaB-like"/>
    <property type="match status" value="1"/>
</dbReference>
<dbReference type="PIRSF" id="PIRSF004555">
    <property type="entry name" value="UCP004555"/>
    <property type="match status" value="1"/>
</dbReference>